<evidence type="ECO:0000256" key="1">
    <source>
        <dbReference type="ARBA" id="ARBA00022529"/>
    </source>
</evidence>
<keyword evidence="3" id="KW-0378">Hydrolase</keyword>
<evidence type="ECO:0000256" key="6">
    <source>
        <dbReference type="SAM" id="SignalP"/>
    </source>
</evidence>
<dbReference type="InterPro" id="IPR036779">
    <property type="entry name" value="LysM_dom_sf"/>
</dbReference>
<dbReference type="InterPro" id="IPR018392">
    <property type="entry name" value="LysM"/>
</dbReference>
<dbReference type="PROSITE" id="PS51257">
    <property type="entry name" value="PROKAR_LIPOPROTEIN"/>
    <property type="match status" value="1"/>
</dbReference>
<feature type="domain" description="LysM" evidence="7">
    <location>
        <begin position="237"/>
        <end position="280"/>
    </location>
</feature>
<dbReference type="Gene3D" id="1.10.530.10">
    <property type="match status" value="1"/>
</dbReference>
<accession>V6SS78</accession>
<keyword evidence="2" id="KW-0081">Bacteriolytic enzyme</keyword>
<keyword evidence="9" id="KW-1185">Reference proteome</keyword>
<dbReference type="SMART" id="SM00257">
    <property type="entry name" value="LysM"/>
    <property type="match status" value="1"/>
</dbReference>
<feature type="compositionally biased region" description="Polar residues" evidence="5">
    <location>
        <begin position="20"/>
        <end position="29"/>
    </location>
</feature>
<evidence type="ECO:0000256" key="4">
    <source>
        <dbReference type="ARBA" id="ARBA00032108"/>
    </source>
</evidence>
<dbReference type="EMBL" id="AVGG01000002">
    <property type="protein sequence ID" value="ESU29304.1"/>
    <property type="molecule type" value="Genomic_DNA"/>
</dbReference>
<keyword evidence="6" id="KW-0732">Signal</keyword>
<dbReference type="GO" id="GO:0042742">
    <property type="term" value="P:defense response to bacterium"/>
    <property type="evidence" value="ECO:0007669"/>
    <property type="project" value="UniProtKB-KW"/>
</dbReference>
<dbReference type="PROSITE" id="PS51782">
    <property type="entry name" value="LYSM"/>
    <property type="match status" value="1"/>
</dbReference>
<feature type="region of interest" description="Disordered" evidence="5">
    <location>
        <begin position="20"/>
        <end position="59"/>
    </location>
</feature>
<dbReference type="STRING" id="1341181.FLJC2902T_07000"/>
<evidence type="ECO:0000256" key="3">
    <source>
        <dbReference type="ARBA" id="ARBA00022801"/>
    </source>
</evidence>
<evidence type="ECO:0000259" key="7">
    <source>
        <dbReference type="PROSITE" id="PS51782"/>
    </source>
</evidence>
<dbReference type="SUPFAM" id="SSF54106">
    <property type="entry name" value="LysM domain"/>
    <property type="match status" value="1"/>
</dbReference>
<sequence length="282" mass="31163">MKRIFILFLALSLYSCGSSSKVRTASTGSHKGKTAPVKKVPVVHGKQSGTSSQNQSKSEVLEATSKISVTTELVKAYIAQYKEIAKENMRKHGIPSSITLAQGVLESGAGTGILAQKANNHFGIKCHTGWTGESVHHDDDAAQECFRKYELASESYRDHSLFLTTRSRYANLFKLDKGNYVEWAKGLRAAGYATDVKYPEKLIGLIERYELYKIDEEVIGSGYQPIAKISDKPLDDKSYRVSQGDTLYSISRKFNLSVDELMKINGLPDNAISIGQILKIKS</sequence>
<dbReference type="InterPro" id="IPR051056">
    <property type="entry name" value="Glycosyl_Hydrolase_73"/>
</dbReference>
<name>V6SS78_9FLAO</name>
<dbReference type="PANTHER" id="PTHR33308">
    <property type="entry name" value="PEPTIDOGLYCAN HYDROLASE FLGJ"/>
    <property type="match status" value="1"/>
</dbReference>
<dbReference type="GO" id="GO:0031640">
    <property type="term" value="P:killing of cells of another organism"/>
    <property type="evidence" value="ECO:0007669"/>
    <property type="project" value="UniProtKB-KW"/>
</dbReference>
<comment type="caution">
    <text evidence="8">The sequence shown here is derived from an EMBL/GenBank/DDBJ whole genome shotgun (WGS) entry which is preliminary data.</text>
</comment>
<dbReference type="Pfam" id="PF01476">
    <property type="entry name" value="LysM"/>
    <property type="match status" value="1"/>
</dbReference>
<keyword evidence="1" id="KW-0929">Antimicrobial</keyword>
<proteinExistence type="predicted"/>
<dbReference type="FunFam" id="1.10.530.10:FF:000060">
    <property type="entry name" value="Predicted protein"/>
    <property type="match status" value="1"/>
</dbReference>
<feature type="signal peptide" evidence="6">
    <location>
        <begin position="1"/>
        <end position="20"/>
    </location>
</feature>
<evidence type="ECO:0000256" key="5">
    <source>
        <dbReference type="SAM" id="MobiDB-lite"/>
    </source>
</evidence>
<gene>
    <name evidence="8" type="ORF">FLJC2902T_07000</name>
</gene>
<dbReference type="Proteomes" id="UP000018004">
    <property type="component" value="Unassembled WGS sequence"/>
</dbReference>
<evidence type="ECO:0000313" key="9">
    <source>
        <dbReference type="Proteomes" id="UP000018004"/>
    </source>
</evidence>
<dbReference type="SMART" id="SM00047">
    <property type="entry name" value="LYZ2"/>
    <property type="match status" value="1"/>
</dbReference>
<dbReference type="CDD" id="cd00118">
    <property type="entry name" value="LysM"/>
    <property type="match status" value="1"/>
</dbReference>
<evidence type="ECO:0000313" key="8">
    <source>
        <dbReference type="EMBL" id="ESU29304.1"/>
    </source>
</evidence>
<dbReference type="InterPro" id="IPR002901">
    <property type="entry name" value="MGlyc_endo_b_GlcNAc-like_dom"/>
</dbReference>
<dbReference type="PATRIC" id="fig|1341181.4.peg.695"/>
<dbReference type="AlphaFoldDB" id="V6SS78"/>
<organism evidence="8 9">
    <name type="scientific">Flavobacterium limnosediminis JC2902</name>
    <dbReference type="NCBI Taxonomy" id="1341181"/>
    <lineage>
        <taxon>Bacteria</taxon>
        <taxon>Pseudomonadati</taxon>
        <taxon>Bacteroidota</taxon>
        <taxon>Flavobacteriia</taxon>
        <taxon>Flavobacteriales</taxon>
        <taxon>Flavobacteriaceae</taxon>
        <taxon>Flavobacterium</taxon>
    </lineage>
</organism>
<dbReference type="GO" id="GO:0004040">
    <property type="term" value="F:amidase activity"/>
    <property type="evidence" value="ECO:0007669"/>
    <property type="project" value="InterPro"/>
</dbReference>
<dbReference type="Gene3D" id="3.10.350.10">
    <property type="entry name" value="LysM domain"/>
    <property type="match status" value="1"/>
</dbReference>
<dbReference type="Pfam" id="PF01832">
    <property type="entry name" value="Glucosaminidase"/>
    <property type="match status" value="1"/>
</dbReference>
<evidence type="ECO:0000256" key="2">
    <source>
        <dbReference type="ARBA" id="ARBA00022638"/>
    </source>
</evidence>
<feature type="chain" id="PRO_5004752748" description="Peptidoglycan hydrolase" evidence="6">
    <location>
        <begin position="21"/>
        <end position="282"/>
    </location>
</feature>
<protein>
    <recommendedName>
        <fullName evidence="4">Peptidoglycan hydrolase</fullName>
    </recommendedName>
</protein>
<feature type="compositionally biased region" description="Polar residues" evidence="5">
    <location>
        <begin position="47"/>
        <end position="58"/>
    </location>
</feature>
<reference evidence="8 9" key="1">
    <citation type="submission" date="2013-08" db="EMBL/GenBank/DDBJ databases">
        <title>Flavobacterium limnosediminis JC2902 genome sequencing.</title>
        <authorList>
            <person name="Lee K."/>
            <person name="Yi H."/>
            <person name="Park S."/>
            <person name="Chun J."/>
        </authorList>
    </citation>
    <scope>NUCLEOTIDE SEQUENCE [LARGE SCALE GENOMIC DNA]</scope>
    <source>
        <strain evidence="8 9">JC2902</strain>
    </source>
</reference>
<dbReference type="eggNOG" id="COG1705">
    <property type="taxonomic scope" value="Bacteria"/>
</dbReference>
<dbReference type="PANTHER" id="PTHR33308:SF9">
    <property type="entry name" value="PEPTIDOGLYCAN HYDROLASE FLGJ"/>
    <property type="match status" value="1"/>
</dbReference>